<sequence length="114" mass="12756">MYHVDLLRGYKPEIMNGTREKRNADEGVEGARTEGAYFAGWLPSKLLNTTAQSALEYMQVLSQNLCIIPSTKENFSARCLPNVCAGENNISPERSTTKIIGRHARPRELRNTST</sequence>
<evidence type="ECO:0000313" key="2">
    <source>
        <dbReference type="EMBL" id="OAD56386.1"/>
    </source>
</evidence>
<gene>
    <name evidence="2" type="ORF">WN48_03512</name>
</gene>
<evidence type="ECO:0000256" key="1">
    <source>
        <dbReference type="SAM" id="MobiDB-lite"/>
    </source>
</evidence>
<protein>
    <submittedName>
        <fullName evidence="2">Uncharacterized protein</fullName>
    </submittedName>
</protein>
<name>A0A310SKB2_9HYME</name>
<keyword evidence="3" id="KW-1185">Reference proteome</keyword>
<feature type="region of interest" description="Disordered" evidence="1">
    <location>
        <begin position="95"/>
        <end position="114"/>
    </location>
</feature>
<organism evidence="2 3">
    <name type="scientific">Eufriesea mexicana</name>
    <dbReference type="NCBI Taxonomy" id="516756"/>
    <lineage>
        <taxon>Eukaryota</taxon>
        <taxon>Metazoa</taxon>
        <taxon>Ecdysozoa</taxon>
        <taxon>Arthropoda</taxon>
        <taxon>Hexapoda</taxon>
        <taxon>Insecta</taxon>
        <taxon>Pterygota</taxon>
        <taxon>Neoptera</taxon>
        <taxon>Endopterygota</taxon>
        <taxon>Hymenoptera</taxon>
        <taxon>Apocrita</taxon>
        <taxon>Aculeata</taxon>
        <taxon>Apoidea</taxon>
        <taxon>Anthophila</taxon>
        <taxon>Apidae</taxon>
        <taxon>Eufriesea</taxon>
    </lineage>
</organism>
<proteinExistence type="predicted"/>
<reference evidence="2 3" key="1">
    <citation type="submission" date="2015-07" db="EMBL/GenBank/DDBJ databases">
        <title>The genome of Eufriesea mexicana.</title>
        <authorList>
            <person name="Pan H."/>
            <person name="Kapheim K."/>
        </authorList>
    </citation>
    <scope>NUCLEOTIDE SEQUENCE [LARGE SCALE GENOMIC DNA]</scope>
    <source>
        <strain evidence="2">0111107269</strain>
        <tissue evidence="2">Whole body</tissue>
    </source>
</reference>
<evidence type="ECO:0000313" key="3">
    <source>
        <dbReference type="Proteomes" id="UP000250275"/>
    </source>
</evidence>
<accession>A0A310SKB2</accession>
<dbReference type="AlphaFoldDB" id="A0A310SKB2"/>
<dbReference type="Proteomes" id="UP000250275">
    <property type="component" value="Unassembled WGS sequence"/>
</dbReference>
<dbReference type="EMBL" id="KQ762031">
    <property type="protein sequence ID" value="OAD56386.1"/>
    <property type="molecule type" value="Genomic_DNA"/>
</dbReference>